<feature type="compositionally biased region" description="Basic residues" evidence="3">
    <location>
        <begin position="34"/>
        <end position="47"/>
    </location>
</feature>
<keyword evidence="1 2" id="KW-0694">RNA-binding</keyword>
<gene>
    <name evidence="5" type="ORF">SEMRO_1679_G290660.1</name>
</gene>
<evidence type="ECO:0000256" key="1">
    <source>
        <dbReference type="ARBA" id="ARBA00022884"/>
    </source>
</evidence>
<comment type="caution">
    <text evidence="5">The sequence shown here is derived from an EMBL/GenBank/DDBJ whole genome shotgun (WGS) entry which is preliminary data.</text>
</comment>
<dbReference type="SUPFAM" id="SSF54928">
    <property type="entry name" value="RNA-binding domain, RBD"/>
    <property type="match status" value="2"/>
</dbReference>
<dbReference type="PANTHER" id="PTHR23236:SF11">
    <property type="entry name" value="EUKARYOTIC TRANSLATION INITIATION FACTOR 4H"/>
    <property type="match status" value="1"/>
</dbReference>
<feature type="compositionally biased region" description="Polar residues" evidence="3">
    <location>
        <begin position="284"/>
        <end position="300"/>
    </location>
</feature>
<dbReference type="Gene3D" id="3.30.70.330">
    <property type="match status" value="2"/>
</dbReference>
<dbReference type="InterPro" id="IPR035979">
    <property type="entry name" value="RBD_domain_sf"/>
</dbReference>
<dbReference type="PANTHER" id="PTHR23236">
    <property type="entry name" value="EUKARYOTIC TRANSLATION INITIATION FACTOR 4B/4H"/>
    <property type="match status" value="1"/>
</dbReference>
<keyword evidence="6" id="KW-1185">Reference proteome</keyword>
<evidence type="ECO:0000256" key="3">
    <source>
        <dbReference type="SAM" id="MobiDB-lite"/>
    </source>
</evidence>
<sequence length="300" mass="34529">MARPEKEDDEKKDEDNVDDKQMDSLLEEGEESKKKKRKRKRKRSKKSASKEEEEKEQEDAAESSNNNVREDDTVRTAFVEGVPYDATTDQVAECLLKHTKIERRDITDLRFPTWQDSGRMRGYGHVVFTSKEILDQVLEVANNQKTKLWMGKRYLSLQKARPKGNGIDPNTQHVSAPSKTIMIKKLDYQATEEDIIQVMEQFGTIVDGGVRIARNFKTRQNKGFAYIAYEELAGAKNAMERQQKQPNKPICILNRACILDYDEGRMKGSFKTATGRLWSREYQHQQPSSSGTSNKQARTK</sequence>
<evidence type="ECO:0000259" key="4">
    <source>
        <dbReference type="PROSITE" id="PS50102"/>
    </source>
</evidence>
<accession>A0A9N8HS76</accession>
<evidence type="ECO:0000313" key="5">
    <source>
        <dbReference type="EMBL" id="CAB9525458.1"/>
    </source>
</evidence>
<dbReference type="InterPro" id="IPR012677">
    <property type="entry name" value="Nucleotide-bd_a/b_plait_sf"/>
</dbReference>
<dbReference type="OrthoDB" id="439808at2759"/>
<evidence type="ECO:0000256" key="2">
    <source>
        <dbReference type="PROSITE-ProRule" id="PRU00176"/>
    </source>
</evidence>
<feature type="region of interest" description="Disordered" evidence="3">
    <location>
        <begin position="1"/>
        <end position="73"/>
    </location>
</feature>
<dbReference type="EMBL" id="CAICTM010001677">
    <property type="protein sequence ID" value="CAB9525458.1"/>
    <property type="molecule type" value="Genomic_DNA"/>
</dbReference>
<feature type="compositionally biased region" description="Acidic residues" evidence="3">
    <location>
        <begin position="51"/>
        <end position="61"/>
    </location>
</feature>
<name>A0A9N8HS76_9STRA</name>
<dbReference type="SMART" id="SM00360">
    <property type="entry name" value="RRM"/>
    <property type="match status" value="2"/>
</dbReference>
<dbReference type="GO" id="GO:0003723">
    <property type="term" value="F:RNA binding"/>
    <property type="evidence" value="ECO:0007669"/>
    <property type="project" value="UniProtKB-UniRule"/>
</dbReference>
<feature type="compositionally biased region" description="Acidic residues" evidence="3">
    <location>
        <begin position="7"/>
        <end position="17"/>
    </location>
</feature>
<evidence type="ECO:0000313" key="6">
    <source>
        <dbReference type="Proteomes" id="UP001153069"/>
    </source>
</evidence>
<organism evidence="5 6">
    <name type="scientific">Seminavis robusta</name>
    <dbReference type="NCBI Taxonomy" id="568900"/>
    <lineage>
        <taxon>Eukaryota</taxon>
        <taxon>Sar</taxon>
        <taxon>Stramenopiles</taxon>
        <taxon>Ochrophyta</taxon>
        <taxon>Bacillariophyta</taxon>
        <taxon>Bacillariophyceae</taxon>
        <taxon>Bacillariophycidae</taxon>
        <taxon>Naviculales</taxon>
        <taxon>Naviculaceae</taxon>
        <taxon>Seminavis</taxon>
    </lineage>
</organism>
<dbReference type="InterPro" id="IPR000504">
    <property type="entry name" value="RRM_dom"/>
</dbReference>
<dbReference type="AlphaFoldDB" id="A0A9N8HS76"/>
<reference evidence="5" key="1">
    <citation type="submission" date="2020-06" db="EMBL/GenBank/DDBJ databases">
        <authorList>
            <consortium name="Plant Systems Biology data submission"/>
        </authorList>
    </citation>
    <scope>NUCLEOTIDE SEQUENCE</scope>
    <source>
        <strain evidence="5">D6</strain>
    </source>
</reference>
<feature type="domain" description="RRM" evidence="4">
    <location>
        <begin position="179"/>
        <end position="264"/>
    </location>
</feature>
<protein>
    <submittedName>
        <fullName evidence="5">Rna binding protein</fullName>
    </submittedName>
</protein>
<proteinExistence type="predicted"/>
<feature type="domain" description="RRM" evidence="4">
    <location>
        <begin position="75"/>
        <end position="162"/>
    </location>
</feature>
<feature type="region of interest" description="Disordered" evidence="3">
    <location>
        <begin position="280"/>
        <end position="300"/>
    </location>
</feature>
<dbReference type="Pfam" id="PF00076">
    <property type="entry name" value="RRM_1"/>
    <property type="match status" value="1"/>
</dbReference>
<dbReference type="PROSITE" id="PS50102">
    <property type="entry name" value="RRM"/>
    <property type="match status" value="2"/>
</dbReference>
<dbReference type="Proteomes" id="UP001153069">
    <property type="component" value="Unassembled WGS sequence"/>
</dbReference>